<dbReference type="InterPro" id="IPR036277">
    <property type="entry name" value="SMC_hinge_sf"/>
</dbReference>
<comment type="caution">
    <text evidence="8">The sequence shown here is derived from an EMBL/GenBank/DDBJ whole genome shotgun (WGS) entry which is preliminary data.</text>
</comment>
<keyword evidence="9" id="KW-1185">Reference proteome</keyword>
<keyword evidence="2 6" id="KW-0547">Nucleotide-binding</keyword>
<name>A0ABY2Z4X7_9BACT</name>
<comment type="subunit">
    <text evidence="6">Homodimer.</text>
</comment>
<evidence type="ECO:0000256" key="6">
    <source>
        <dbReference type="HAMAP-Rule" id="MF_01894"/>
    </source>
</evidence>
<dbReference type="HAMAP" id="MF_01894">
    <property type="entry name" value="Smc_prok"/>
    <property type="match status" value="1"/>
</dbReference>
<accession>A0ABY2Z4X7</accession>
<dbReference type="InterPro" id="IPR010935">
    <property type="entry name" value="SMC_hinge"/>
</dbReference>
<gene>
    <name evidence="6" type="primary">smc</name>
    <name evidence="8" type="ORF">FJR74_00485</name>
</gene>
<evidence type="ECO:0000313" key="9">
    <source>
        <dbReference type="Proteomes" id="UP000316851"/>
    </source>
</evidence>
<evidence type="ECO:0000259" key="7">
    <source>
        <dbReference type="SMART" id="SM00968"/>
    </source>
</evidence>
<dbReference type="SUPFAM" id="SSF52540">
    <property type="entry name" value="P-loop containing nucleoside triphosphate hydrolases"/>
    <property type="match status" value="1"/>
</dbReference>
<dbReference type="InterPro" id="IPR027417">
    <property type="entry name" value="P-loop_NTPase"/>
</dbReference>
<comment type="similarity">
    <text evidence="6">Belongs to the SMC family.</text>
</comment>
<dbReference type="InterPro" id="IPR003395">
    <property type="entry name" value="RecF/RecN/SMC_N"/>
</dbReference>
<comment type="subcellular location">
    <subcellularLocation>
        <location evidence="6">Cytoplasm</location>
    </subcellularLocation>
</comment>
<comment type="domain">
    <text evidence="6">Contains large globular domains required for ATP hydrolysis at each terminus and a third globular domain forming a flexible hinge near the middle of the molecule. These domains are separated by coiled-coil structures.</text>
</comment>
<dbReference type="RefSeq" id="WP_140914589.1">
    <property type="nucleotide sequence ID" value="NZ_VHHP01000001.1"/>
</dbReference>
<keyword evidence="3 6" id="KW-0067">ATP-binding</keyword>
<keyword evidence="4 6" id="KW-0175">Coiled coil</keyword>
<dbReference type="PIRSF" id="PIRSF005719">
    <property type="entry name" value="SMC"/>
    <property type="match status" value="1"/>
</dbReference>
<evidence type="ECO:0000313" key="8">
    <source>
        <dbReference type="EMBL" id="TPR54736.1"/>
    </source>
</evidence>
<dbReference type="Gene3D" id="1.20.1060.20">
    <property type="match status" value="1"/>
</dbReference>
<dbReference type="SUPFAM" id="SSF75553">
    <property type="entry name" value="Smc hinge domain"/>
    <property type="match status" value="1"/>
</dbReference>
<sequence>MKLIQVEAHGFKSFADKVTLKFDGGVVAIIGPNGSGKSNINDAIRWVLGETSSKVLRGDNMEDVIFAGSKTEKEMNRAEVILTFDNRDRACDIPHDFFTISRVLHRGKGSNEYYINGEIARQRDIKEIAMQSGISKSSLAIIGQGTISDIAEATPERRREIFEEASGTSMYRVRKIETQRKLERTQEALEQIRVLVEELERQLKPLQRQAEKAKIYNQKAAQLREVEVSLLVHDFLECSERLDVLQREAREYEVLREDFENRLRTYNEVIKQKTAIIEDLDNNINSISAELDTVNKDIAGLEIRNAREAKHREMLINGELVATPKEQADAIKQELNSLSTKILGFKEFSRNKEKEINELQKSVAEKSAKINTYRRELSLEQDKLNKIKTKLDLIEDIKTNKSSVSKGVKNITENSHLFRGYKGLVSEIISVENKFAIAIETVLANAIQHIVVDNSDTAVKAINFLKDNHGGKATFIPLASIKPKMIHEQHIVVAQTQKGFLGVASEIVDAAREFDVLKKFLLGNILICDTIENANKLANLLERRYTVVTLEGDIIRAGGVMSGGQVSQHVSTFGATEQVKELEALIPKLEDNIAKLNEAIALLQHEQQKEANLLTNYTLEKTKVDKDLEEDSKKFDELRVKYESVAQEAEFEAQIVDITAEIQKLILKKSDLSALKLSQTELCSAAKKEVSNLNITKSEVNAELTKLLKDNAEKVSEKSRAESTIQFAKQRLSEQYGMLFETAKELYNPEIDFEVARKLVNSLKLDIRELGHVNLDSISQLEEVEKRYNEVKEQEEDIVKTKSTIEEAIDEMDKIIVERITQTVDLVNAEFKHVFAKMFGGGMAEIRYTDPDNILESGIDVIAQPPGKSVKNLKLFSGGEKALIAISLLFSILKAKPLPLCILDEVEAALDEANVIRFAEFLQSLKQDTQFIVITHRQGTMERVDKLYGATMQKRGVTTFFSVNLADAKKLVDEKGNAKNE</sequence>
<dbReference type="Pfam" id="PF06470">
    <property type="entry name" value="SMC_hinge"/>
    <property type="match status" value="1"/>
</dbReference>
<dbReference type="InterPro" id="IPR024704">
    <property type="entry name" value="SMC"/>
</dbReference>
<evidence type="ECO:0000256" key="3">
    <source>
        <dbReference type="ARBA" id="ARBA00022840"/>
    </source>
</evidence>
<dbReference type="PANTHER" id="PTHR43977">
    <property type="entry name" value="STRUCTURAL MAINTENANCE OF CHROMOSOMES PROTEIN 3"/>
    <property type="match status" value="1"/>
</dbReference>
<dbReference type="GO" id="GO:0005524">
    <property type="term" value="F:ATP binding"/>
    <property type="evidence" value="ECO:0007669"/>
    <property type="project" value="UniProtKB-KW"/>
</dbReference>
<evidence type="ECO:0000256" key="2">
    <source>
        <dbReference type="ARBA" id="ARBA00022741"/>
    </source>
</evidence>
<dbReference type="CDD" id="cd03278">
    <property type="entry name" value="ABC_SMC_barmotin"/>
    <property type="match status" value="1"/>
</dbReference>
<feature type="coiled-coil region" evidence="6">
    <location>
        <begin position="579"/>
        <end position="648"/>
    </location>
</feature>
<keyword evidence="1 6" id="KW-0963">Cytoplasm</keyword>
<feature type="coiled-coil region" evidence="6">
    <location>
        <begin position="175"/>
        <end position="304"/>
    </location>
</feature>
<keyword evidence="5 6" id="KW-0238">DNA-binding</keyword>
<dbReference type="Gene3D" id="3.30.70.1620">
    <property type="match status" value="1"/>
</dbReference>
<protein>
    <recommendedName>
        <fullName evidence="6">Chromosome partition protein Smc</fullName>
    </recommendedName>
</protein>
<dbReference type="Proteomes" id="UP000316851">
    <property type="component" value="Unassembled WGS sequence"/>
</dbReference>
<comment type="function">
    <text evidence="6">Required for chromosome condensation and partitioning.</text>
</comment>
<feature type="binding site" evidence="6">
    <location>
        <begin position="32"/>
        <end position="39"/>
    </location>
    <ligand>
        <name>ATP</name>
        <dbReference type="ChEBI" id="CHEBI:30616"/>
    </ligand>
</feature>
<dbReference type="Pfam" id="PF02463">
    <property type="entry name" value="SMC_N"/>
    <property type="match status" value="1"/>
</dbReference>
<evidence type="ECO:0000256" key="4">
    <source>
        <dbReference type="ARBA" id="ARBA00023054"/>
    </source>
</evidence>
<reference evidence="8" key="1">
    <citation type="submission" date="2019-06" db="EMBL/GenBank/DDBJ databases">
        <title>Mycoplasma neophronis type strain whole genome sequence.</title>
        <authorList>
            <person name="Spergser J."/>
        </authorList>
    </citation>
    <scope>NUCLEOTIDE SEQUENCE [LARGE SCALE GENOMIC DNA]</scope>
    <source>
        <strain evidence="8">DSM 24097</strain>
    </source>
</reference>
<evidence type="ECO:0000256" key="1">
    <source>
        <dbReference type="ARBA" id="ARBA00022490"/>
    </source>
</evidence>
<feature type="coiled-coil region" evidence="6">
    <location>
        <begin position="349"/>
        <end position="390"/>
    </location>
</feature>
<dbReference type="SMART" id="SM00968">
    <property type="entry name" value="SMC_hinge"/>
    <property type="match status" value="1"/>
</dbReference>
<organism evidence="8 9">
    <name type="scientific">Metamycoplasma neophronis</name>
    <dbReference type="NCBI Taxonomy" id="872983"/>
    <lineage>
        <taxon>Bacteria</taxon>
        <taxon>Bacillati</taxon>
        <taxon>Mycoplasmatota</taxon>
        <taxon>Mycoplasmoidales</taxon>
        <taxon>Metamycoplasmataceae</taxon>
        <taxon>Metamycoplasma</taxon>
    </lineage>
</organism>
<evidence type="ECO:0000256" key="5">
    <source>
        <dbReference type="ARBA" id="ARBA00023125"/>
    </source>
</evidence>
<feature type="coiled-coil region" evidence="6">
    <location>
        <begin position="774"/>
        <end position="811"/>
    </location>
</feature>
<feature type="domain" description="SMC hinge" evidence="7">
    <location>
        <begin position="419"/>
        <end position="538"/>
    </location>
</feature>
<dbReference type="Gene3D" id="3.40.50.300">
    <property type="entry name" value="P-loop containing nucleotide triphosphate hydrolases"/>
    <property type="match status" value="2"/>
</dbReference>
<dbReference type="EMBL" id="VHHP01000001">
    <property type="protein sequence ID" value="TPR54736.1"/>
    <property type="molecule type" value="Genomic_DNA"/>
</dbReference>
<proteinExistence type="inferred from homology"/>
<dbReference type="InterPro" id="IPR011890">
    <property type="entry name" value="SMC_prok"/>
</dbReference>